<keyword evidence="4" id="KW-1185">Reference proteome</keyword>
<dbReference type="AlphaFoldDB" id="A0A397H9M7"/>
<dbReference type="InterPro" id="IPR039327">
    <property type="entry name" value="CON7-like"/>
</dbReference>
<dbReference type="VEuPathDB" id="FungiDB:CDV56_107646"/>
<feature type="compositionally biased region" description="Basic and acidic residues" evidence="2">
    <location>
        <begin position="291"/>
        <end position="302"/>
    </location>
</feature>
<dbReference type="STRING" id="41047.A0A397H9M7"/>
<feature type="compositionally biased region" description="Basic and acidic residues" evidence="2">
    <location>
        <begin position="319"/>
        <end position="333"/>
    </location>
</feature>
<protein>
    <recommendedName>
        <fullName evidence="5">Fungal N-terminal domain-containing protein</fullName>
    </recommendedName>
</protein>
<organism evidence="3 4">
    <name type="scientific">Aspergillus thermomutatus</name>
    <name type="common">Neosartorya pseudofischeri</name>
    <dbReference type="NCBI Taxonomy" id="41047"/>
    <lineage>
        <taxon>Eukaryota</taxon>
        <taxon>Fungi</taxon>
        <taxon>Dikarya</taxon>
        <taxon>Ascomycota</taxon>
        <taxon>Pezizomycotina</taxon>
        <taxon>Eurotiomycetes</taxon>
        <taxon>Eurotiomycetidae</taxon>
        <taxon>Eurotiales</taxon>
        <taxon>Aspergillaceae</taxon>
        <taxon>Aspergillus</taxon>
        <taxon>Aspergillus subgen. Fumigati</taxon>
    </lineage>
</organism>
<sequence>MSGLEILGIAASILQIADLGATVSVKLCSFYRQLKSADDSVQSLSSEVGLTCSILRQLGENLKQDEQTRLCSAQAFETAQEVLRECESVFRRISGAIDESRGDATKNAIQRAARRLGFVLMEKELDVLRGNLERLKSTMLLLLNVIMYAGQLRSRAESSVLQEQRGLIQVLVEEKEASERRFDQLVKALGSVDINSSRGPAVQDTLPPYETLVQDPGRDLRTYIRLVKRLLHEVDACMSGFEWSRYSRIRNGVVRVHAAEVEQFRRAHGVMVTRLFDDPLFSLTPETEVIDTQRQEADKTEMAGRQQRSQARAKRRRVEQHDNPESNGWDDRPLQPSDIIDADDFQLEHSAPSTEMVNDRISAYLARSRALGDYEGTPEGISPRIRPDTSSAHAPLEGQSSTEPIRRQIQVIARQQQPALKQQSAPRSVIMSSDGYEADVDAIPVPATKTEQEVKEGVDAVDDLLLKWTTLGQDDLLA</sequence>
<evidence type="ECO:0000256" key="1">
    <source>
        <dbReference type="SAM" id="Coils"/>
    </source>
</evidence>
<dbReference type="GO" id="GO:0006355">
    <property type="term" value="P:regulation of DNA-templated transcription"/>
    <property type="evidence" value="ECO:0007669"/>
    <property type="project" value="InterPro"/>
</dbReference>
<keyword evidence="1" id="KW-0175">Coiled coil</keyword>
<dbReference type="RefSeq" id="XP_026615889.1">
    <property type="nucleotide sequence ID" value="XM_026761265.1"/>
</dbReference>
<feature type="region of interest" description="Disordered" evidence="2">
    <location>
        <begin position="374"/>
        <end position="403"/>
    </location>
</feature>
<evidence type="ECO:0008006" key="5">
    <source>
        <dbReference type="Google" id="ProtNLM"/>
    </source>
</evidence>
<dbReference type="OrthoDB" id="5431013at2759"/>
<feature type="compositionally biased region" description="Polar residues" evidence="2">
    <location>
        <begin position="388"/>
        <end position="403"/>
    </location>
</feature>
<evidence type="ECO:0000313" key="3">
    <source>
        <dbReference type="EMBL" id="RHZ59815.1"/>
    </source>
</evidence>
<evidence type="ECO:0000256" key="2">
    <source>
        <dbReference type="SAM" id="MobiDB-lite"/>
    </source>
</evidence>
<gene>
    <name evidence="3" type="ORF">CDV56_107646</name>
</gene>
<evidence type="ECO:0000313" key="4">
    <source>
        <dbReference type="Proteomes" id="UP000215305"/>
    </source>
</evidence>
<comment type="caution">
    <text evidence="3">The sequence shown here is derived from an EMBL/GenBank/DDBJ whole genome shotgun (WGS) entry which is preliminary data.</text>
</comment>
<accession>A0A397H9M7</accession>
<feature type="region of interest" description="Disordered" evidence="2">
    <location>
        <begin position="291"/>
        <end position="337"/>
    </location>
</feature>
<name>A0A397H9M7_ASPTH</name>
<feature type="coiled-coil region" evidence="1">
    <location>
        <begin position="118"/>
        <end position="188"/>
    </location>
</feature>
<dbReference type="GeneID" id="38129620"/>
<dbReference type="EMBL" id="NKHU02000057">
    <property type="protein sequence ID" value="RHZ59815.1"/>
    <property type="molecule type" value="Genomic_DNA"/>
</dbReference>
<proteinExistence type="predicted"/>
<dbReference type="Proteomes" id="UP000215305">
    <property type="component" value="Unassembled WGS sequence"/>
</dbReference>
<reference evidence="3" key="1">
    <citation type="submission" date="2018-08" db="EMBL/GenBank/DDBJ databases">
        <title>Draft genome sequence of azole-resistant Aspergillus thermomutatus (Neosartorya pseudofischeri) strain HMR AF 39, isolated from a human nasal aspirate.</title>
        <authorList>
            <person name="Parent-Michaud M."/>
            <person name="Dufresne P.J."/>
            <person name="Fournier E."/>
            <person name="Martineau C."/>
            <person name="Moreira S."/>
            <person name="Perkins V."/>
            <person name="De Repentigny L."/>
            <person name="Dufresne S.F."/>
        </authorList>
    </citation>
    <scope>NUCLEOTIDE SEQUENCE [LARGE SCALE GENOMIC DNA]</scope>
    <source>
        <strain evidence="3">HMR AF 39</strain>
    </source>
</reference>
<dbReference type="PANTHER" id="PTHR36167">
    <property type="entry name" value="C2H2 FINGER DOMAIN TRANSCRIPTION FACTOR (EUROFUNG)-RELATED"/>
    <property type="match status" value="1"/>
</dbReference>
<dbReference type="PANTHER" id="PTHR36167:SF4">
    <property type="entry name" value="FUNGAL N-TERMINAL DOMAIN-CONTAINING PROTEIN"/>
    <property type="match status" value="1"/>
</dbReference>